<dbReference type="GO" id="GO:0003899">
    <property type="term" value="F:DNA-directed RNA polymerase activity"/>
    <property type="evidence" value="ECO:0007669"/>
    <property type="project" value="UniProtKB-UniRule"/>
</dbReference>
<comment type="subunit">
    <text evidence="12">Monomer. Interacts with DnaB.</text>
</comment>
<evidence type="ECO:0000256" key="10">
    <source>
        <dbReference type="ARBA" id="ARBA00023125"/>
    </source>
</evidence>
<dbReference type="Pfam" id="PF13155">
    <property type="entry name" value="Toprim_2"/>
    <property type="match status" value="1"/>
</dbReference>
<dbReference type="GO" id="GO:0003677">
    <property type="term" value="F:DNA binding"/>
    <property type="evidence" value="ECO:0007669"/>
    <property type="project" value="UniProtKB-KW"/>
</dbReference>
<keyword evidence="7 12" id="KW-0863">Zinc-finger</keyword>
<dbReference type="Pfam" id="PF01807">
    <property type="entry name" value="Zn_ribbon_DnaG"/>
    <property type="match status" value="1"/>
</dbReference>
<dbReference type="Pfam" id="PF10410">
    <property type="entry name" value="DnaB_bind"/>
    <property type="match status" value="1"/>
</dbReference>
<evidence type="ECO:0000256" key="9">
    <source>
        <dbReference type="ARBA" id="ARBA00022842"/>
    </source>
</evidence>
<feature type="zinc finger region" description="CHC2-type" evidence="12 14">
    <location>
        <begin position="37"/>
        <end position="61"/>
    </location>
</feature>
<name>A0A1W9S2M5_9BACT</name>
<evidence type="ECO:0000256" key="13">
    <source>
        <dbReference type="PIRNR" id="PIRNR002811"/>
    </source>
</evidence>
<comment type="cofactor">
    <cofactor evidence="12 13 14">
        <name>Zn(2+)</name>
        <dbReference type="ChEBI" id="CHEBI:29105"/>
    </cofactor>
    <text evidence="12 13 14">Binds 1 zinc ion per monomer.</text>
</comment>
<evidence type="ECO:0000256" key="1">
    <source>
        <dbReference type="ARBA" id="ARBA00022478"/>
    </source>
</evidence>
<comment type="similarity">
    <text evidence="12 13">Belongs to the DnaG primase family.</text>
</comment>
<dbReference type="Pfam" id="PF08275">
    <property type="entry name" value="DNAG_N"/>
    <property type="match status" value="1"/>
</dbReference>
<organism evidence="16 17">
    <name type="scientific">Candidatus Coatesbacteria bacterium 4484_99</name>
    <dbReference type="NCBI Taxonomy" id="1970774"/>
    <lineage>
        <taxon>Bacteria</taxon>
        <taxon>Candidatus Coatesiibacteriota</taxon>
    </lineage>
</organism>
<dbReference type="Gene3D" id="3.90.580.10">
    <property type="entry name" value="Zinc finger, CHC2-type domain"/>
    <property type="match status" value="1"/>
</dbReference>
<dbReference type="Gene3D" id="3.40.1360.10">
    <property type="match status" value="1"/>
</dbReference>
<comment type="caution">
    <text evidence="16">The sequence shown here is derived from an EMBL/GenBank/DDBJ whole genome shotgun (WGS) entry which is preliminary data.</text>
</comment>
<dbReference type="AlphaFoldDB" id="A0A1W9S2M5"/>
<dbReference type="InterPro" id="IPR006295">
    <property type="entry name" value="DNA_primase_DnaG"/>
</dbReference>
<evidence type="ECO:0000256" key="14">
    <source>
        <dbReference type="PIRSR" id="PIRSR002811-1"/>
    </source>
</evidence>
<keyword evidence="5 12" id="KW-0235">DNA replication</keyword>
<dbReference type="GO" id="GO:0008270">
    <property type="term" value="F:zinc ion binding"/>
    <property type="evidence" value="ECO:0007669"/>
    <property type="project" value="UniProtKB-UniRule"/>
</dbReference>
<protein>
    <recommendedName>
        <fullName evidence="12 13">DNA primase</fullName>
        <ecNumber evidence="12">2.7.7.101</ecNumber>
    </recommendedName>
</protein>
<dbReference type="PANTHER" id="PTHR30313:SF2">
    <property type="entry name" value="DNA PRIMASE"/>
    <property type="match status" value="1"/>
</dbReference>
<dbReference type="InterPro" id="IPR034151">
    <property type="entry name" value="TOPRIM_DnaG_bac"/>
</dbReference>
<reference evidence="17" key="1">
    <citation type="submission" date="2017-03" db="EMBL/GenBank/DDBJ databases">
        <title>Novel pathways for hydrocarbon cycling and metabolic interdependencies in hydrothermal sediment communities.</title>
        <authorList>
            <person name="Dombrowski N."/>
            <person name="Seitz K."/>
            <person name="Teske A."/>
            <person name="Baker B."/>
        </authorList>
    </citation>
    <scope>NUCLEOTIDE SEQUENCE [LARGE SCALE GENOMIC DNA]</scope>
</reference>
<dbReference type="InterPro" id="IPR019475">
    <property type="entry name" value="DNA_primase_DnaB-bd"/>
</dbReference>
<dbReference type="PANTHER" id="PTHR30313">
    <property type="entry name" value="DNA PRIMASE"/>
    <property type="match status" value="1"/>
</dbReference>
<comment type="function">
    <text evidence="12 13">RNA polymerase that catalyzes the synthesis of short RNA molecules used as primers for DNA polymerase during DNA replication.</text>
</comment>
<keyword evidence="4 12" id="KW-0548">Nucleotidyltransferase</keyword>
<evidence type="ECO:0000256" key="7">
    <source>
        <dbReference type="ARBA" id="ARBA00022771"/>
    </source>
</evidence>
<dbReference type="HAMAP" id="MF_00974">
    <property type="entry name" value="DNA_primase_DnaG"/>
    <property type="match status" value="1"/>
</dbReference>
<keyword evidence="9" id="KW-0460">Magnesium</keyword>
<evidence type="ECO:0000259" key="15">
    <source>
        <dbReference type="PROSITE" id="PS50880"/>
    </source>
</evidence>
<dbReference type="EMBL" id="NATQ01000013">
    <property type="protein sequence ID" value="OQX91064.1"/>
    <property type="molecule type" value="Genomic_DNA"/>
</dbReference>
<dbReference type="SUPFAM" id="SSF56731">
    <property type="entry name" value="DNA primase core"/>
    <property type="match status" value="1"/>
</dbReference>
<sequence>MDLSEIKGRIREKSNIVDVMAEYIRLQKVGKRYRAICPFHQDTKPSLYIDPEKEMFHCFGCGAGGDVFNFIMLIERLDFMGAMKLLAERAGITIGDIEHKKGDKDRLMEIVGLARDFYEANLRRVSQNHPAKRFLDERGISDRWLEFGIGYTGDKWGGLVEFLNDKGVSEEDGERAGIIYRDDSGVRDYLNKRLVFVISNLRGNAIALAGRGLAGEEPKYLNTPNTDIFHKGRVLYNLNRALPKIKETRRAIVVEGYMDVIGLALVGVKEAVAPMGTALTSEQAQLISRYADIVYLLFDGDDAGERATIRSLPALFAQDVEVFVVRPPDGLDPDELARRDGSEGINRALDNAYSGWDYMLKSGVEEYDINTPMGKSNLVEAFLEPLASIRDEVRRGVFIEELAKVVSIDRDLIKRGVENRIRGRKRATANKQVLSDIKTVKDKKPPLYEIELLNIILSDGRYMRRAVNEINLNGITDQRVRRIVEQASELSGRGINDTRKLMENLDSETTEVASKALFMEIVWDVETAFNDLMSKINSIAKRRELADKMYEIFGSDTS</sequence>
<dbReference type="GO" id="GO:0000428">
    <property type="term" value="C:DNA-directed RNA polymerase complex"/>
    <property type="evidence" value="ECO:0007669"/>
    <property type="project" value="UniProtKB-KW"/>
</dbReference>
<dbReference type="PIRSF" id="PIRSF002811">
    <property type="entry name" value="DnaG"/>
    <property type="match status" value="1"/>
</dbReference>
<dbReference type="InterPro" id="IPR006171">
    <property type="entry name" value="TOPRIM_dom"/>
</dbReference>
<dbReference type="InterPro" id="IPR002694">
    <property type="entry name" value="Znf_CHC2"/>
</dbReference>
<evidence type="ECO:0000313" key="17">
    <source>
        <dbReference type="Proteomes" id="UP000192611"/>
    </source>
</evidence>
<dbReference type="NCBIfam" id="TIGR01391">
    <property type="entry name" value="dnaG"/>
    <property type="match status" value="1"/>
</dbReference>
<dbReference type="GO" id="GO:0005737">
    <property type="term" value="C:cytoplasm"/>
    <property type="evidence" value="ECO:0007669"/>
    <property type="project" value="TreeGrafter"/>
</dbReference>
<evidence type="ECO:0000256" key="4">
    <source>
        <dbReference type="ARBA" id="ARBA00022695"/>
    </source>
</evidence>
<dbReference type="FunFam" id="3.90.580.10:FF:000001">
    <property type="entry name" value="DNA primase"/>
    <property type="match status" value="1"/>
</dbReference>
<evidence type="ECO:0000313" key="16">
    <source>
        <dbReference type="EMBL" id="OQX91064.1"/>
    </source>
</evidence>
<evidence type="ECO:0000256" key="3">
    <source>
        <dbReference type="ARBA" id="ARBA00022679"/>
    </source>
</evidence>
<evidence type="ECO:0000256" key="5">
    <source>
        <dbReference type="ARBA" id="ARBA00022705"/>
    </source>
</evidence>
<dbReference type="InterPro" id="IPR036977">
    <property type="entry name" value="DNA_primase_Znf_CHC2"/>
</dbReference>
<dbReference type="PROSITE" id="PS50880">
    <property type="entry name" value="TOPRIM"/>
    <property type="match status" value="1"/>
</dbReference>
<evidence type="ECO:0000256" key="6">
    <source>
        <dbReference type="ARBA" id="ARBA00022723"/>
    </source>
</evidence>
<dbReference type="SMART" id="SM00400">
    <property type="entry name" value="ZnF_CHCC"/>
    <property type="match status" value="1"/>
</dbReference>
<proteinExistence type="inferred from homology"/>
<dbReference type="InterPro" id="IPR030846">
    <property type="entry name" value="DnaG_bac"/>
</dbReference>
<comment type="domain">
    <text evidence="12">Contains an N-terminal zinc-binding domain, a central core domain that contains the primase activity, and a C-terminal DnaB-binding domain.</text>
</comment>
<dbReference type="GO" id="GO:1990077">
    <property type="term" value="C:primosome complex"/>
    <property type="evidence" value="ECO:0007669"/>
    <property type="project" value="UniProtKB-KW"/>
</dbReference>
<gene>
    <name evidence="12" type="primary">dnaG</name>
    <name evidence="16" type="ORF">B6D57_01100</name>
</gene>
<evidence type="ECO:0000256" key="2">
    <source>
        <dbReference type="ARBA" id="ARBA00022515"/>
    </source>
</evidence>
<keyword evidence="1 12" id="KW-0240">DNA-directed RNA polymerase</keyword>
<dbReference type="Proteomes" id="UP000192611">
    <property type="component" value="Unassembled WGS sequence"/>
</dbReference>
<dbReference type="Gene3D" id="3.90.980.10">
    <property type="entry name" value="DNA primase, catalytic core, N-terminal domain"/>
    <property type="match status" value="1"/>
</dbReference>
<keyword evidence="8 12" id="KW-0862">Zinc</keyword>
<dbReference type="InterPro" id="IPR013264">
    <property type="entry name" value="DNAG_N"/>
</dbReference>
<keyword evidence="6 12" id="KW-0479">Metal-binding</keyword>
<keyword evidence="10 12" id="KW-0238">DNA-binding</keyword>
<evidence type="ECO:0000256" key="11">
    <source>
        <dbReference type="ARBA" id="ARBA00023163"/>
    </source>
</evidence>
<keyword evidence="11 12" id="KW-0804">Transcription</keyword>
<comment type="catalytic activity">
    <reaction evidence="12">
        <text>ssDNA + n NTP = ssDNA/pppN(pN)n-1 hybrid + (n-1) diphosphate.</text>
        <dbReference type="EC" id="2.7.7.101"/>
    </reaction>
</comment>
<dbReference type="CDD" id="cd03364">
    <property type="entry name" value="TOPRIM_DnaG_primases"/>
    <property type="match status" value="1"/>
</dbReference>
<keyword evidence="2 12" id="KW-0639">Primosome</keyword>
<accession>A0A1W9S2M5</accession>
<evidence type="ECO:0000256" key="12">
    <source>
        <dbReference type="HAMAP-Rule" id="MF_00974"/>
    </source>
</evidence>
<dbReference type="InterPro" id="IPR037068">
    <property type="entry name" value="DNA_primase_core_N_sf"/>
</dbReference>
<keyword evidence="3 12" id="KW-0808">Transferase</keyword>
<dbReference type="GO" id="GO:0006269">
    <property type="term" value="P:DNA replication, synthesis of primer"/>
    <property type="evidence" value="ECO:0007669"/>
    <property type="project" value="UniProtKB-UniRule"/>
</dbReference>
<dbReference type="InterPro" id="IPR050219">
    <property type="entry name" value="DnaG_primase"/>
</dbReference>
<feature type="domain" description="Toprim" evidence="15">
    <location>
        <begin position="249"/>
        <end position="328"/>
    </location>
</feature>
<dbReference type="SUPFAM" id="SSF57783">
    <property type="entry name" value="Zinc beta-ribbon"/>
    <property type="match status" value="1"/>
</dbReference>
<dbReference type="EC" id="2.7.7.101" evidence="12"/>
<dbReference type="SMART" id="SM00493">
    <property type="entry name" value="TOPRIM"/>
    <property type="match status" value="1"/>
</dbReference>
<evidence type="ECO:0000256" key="8">
    <source>
        <dbReference type="ARBA" id="ARBA00022833"/>
    </source>
</evidence>